<evidence type="ECO:0000313" key="1">
    <source>
        <dbReference type="EMBL" id="KDC47327.1"/>
    </source>
</evidence>
<evidence type="ECO:0000313" key="2">
    <source>
        <dbReference type="Proteomes" id="UP000027154"/>
    </source>
</evidence>
<protein>
    <submittedName>
        <fullName evidence="1">Uncharacterized protein</fullName>
    </submittedName>
</protein>
<proteinExistence type="predicted"/>
<dbReference type="EMBL" id="JJNZ01000148">
    <property type="protein sequence ID" value="KDC47327.1"/>
    <property type="molecule type" value="Genomic_DNA"/>
</dbReference>
<dbReference type="AlphaFoldDB" id="A0ABD3Y2W4"/>
<sequence length="129" mass="14899">MKKELRYFFENETPINKKCEFAQAINILVPSKAKEHARSKYASDDIYFYGVSDGFGPSRPNFEFKFTRCVILESKWKFINAGHDTITCRGQAKLAEKANEYAALFNREMTKLVREDPKSYLCPDAISSH</sequence>
<gene>
    <name evidence="1" type="ORF">DC53_21195</name>
</gene>
<dbReference type="Proteomes" id="UP000027154">
    <property type="component" value="Unassembled WGS sequence"/>
</dbReference>
<reference evidence="1 2" key="1">
    <citation type="submission" date="2014-04" db="EMBL/GenBank/DDBJ databases">
        <title>Pseudoalteromonas galatheae sp. nov., isolated from a deep-sea polychaete near Canal Concepcion, Chile.</title>
        <authorList>
            <person name="Machado H.R."/>
            <person name="Gram L."/>
            <person name="Vynne N.G."/>
        </authorList>
    </citation>
    <scope>NUCLEOTIDE SEQUENCE [LARGE SCALE GENOMIC DNA]</scope>
    <source>
        <strain evidence="1 2">KMM216</strain>
    </source>
</reference>
<name>A0ABD3Y2W4_9GAMM</name>
<comment type="caution">
    <text evidence="1">The sequence shown here is derived from an EMBL/GenBank/DDBJ whole genome shotgun (WGS) entry which is preliminary data.</text>
</comment>
<accession>A0ABD3Y2W4</accession>
<organism evidence="1 2">
    <name type="scientific">Pseudoalteromonas fuliginea</name>
    <dbReference type="NCBI Taxonomy" id="1872678"/>
    <lineage>
        <taxon>Bacteria</taxon>
        <taxon>Pseudomonadati</taxon>
        <taxon>Pseudomonadota</taxon>
        <taxon>Gammaproteobacteria</taxon>
        <taxon>Alteromonadales</taxon>
        <taxon>Pseudoalteromonadaceae</taxon>
        <taxon>Pseudoalteromonas</taxon>
    </lineage>
</organism>